<name>A0A4Y7PZI7_9AGAM</name>
<evidence type="ECO:0008006" key="4">
    <source>
        <dbReference type="Google" id="ProtNLM"/>
    </source>
</evidence>
<accession>A0A4Y7PZI7</accession>
<proteinExistence type="predicted"/>
<gene>
    <name evidence="2" type="ORF">BD410DRAFT_389449</name>
</gene>
<evidence type="ECO:0000313" key="3">
    <source>
        <dbReference type="Proteomes" id="UP000294933"/>
    </source>
</evidence>
<feature type="transmembrane region" description="Helical" evidence="1">
    <location>
        <begin position="97"/>
        <end position="115"/>
    </location>
</feature>
<evidence type="ECO:0000313" key="2">
    <source>
        <dbReference type="EMBL" id="TDL20039.1"/>
    </source>
</evidence>
<dbReference type="AlphaFoldDB" id="A0A4Y7PZI7"/>
<dbReference type="EMBL" id="ML170191">
    <property type="protein sequence ID" value="TDL20039.1"/>
    <property type="molecule type" value="Genomic_DNA"/>
</dbReference>
<keyword evidence="1" id="KW-0812">Transmembrane</keyword>
<dbReference type="Proteomes" id="UP000294933">
    <property type="component" value="Unassembled WGS sequence"/>
</dbReference>
<keyword evidence="3" id="KW-1185">Reference proteome</keyword>
<feature type="transmembrane region" description="Helical" evidence="1">
    <location>
        <begin position="54"/>
        <end position="77"/>
    </location>
</feature>
<dbReference type="STRING" id="50990.A0A4Y7PZI7"/>
<dbReference type="OrthoDB" id="3239304at2759"/>
<keyword evidence="1" id="KW-0472">Membrane</keyword>
<protein>
    <recommendedName>
        <fullName evidence="4">MARVEL domain-containing protein</fullName>
    </recommendedName>
</protein>
<feature type="transmembrane region" description="Helical" evidence="1">
    <location>
        <begin position="20"/>
        <end position="42"/>
    </location>
</feature>
<dbReference type="VEuPathDB" id="FungiDB:BD410DRAFT_389449"/>
<reference evidence="2 3" key="1">
    <citation type="submission" date="2018-06" db="EMBL/GenBank/DDBJ databases">
        <title>A transcriptomic atlas of mushroom development highlights an independent origin of complex multicellularity.</title>
        <authorList>
            <consortium name="DOE Joint Genome Institute"/>
            <person name="Krizsan K."/>
            <person name="Almasi E."/>
            <person name="Merenyi Z."/>
            <person name="Sahu N."/>
            <person name="Viragh M."/>
            <person name="Koszo T."/>
            <person name="Mondo S."/>
            <person name="Kiss B."/>
            <person name="Balint B."/>
            <person name="Kues U."/>
            <person name="Barry K."/>
            <person name="Hegedus J.C."/>
            <person name="Henrissat B."/>
            <person name="Johnson J."/>
            <person name="Lipzen A."/>
            <person name="Ohm R."/>
            <person name="Nagy I."/>
            <person name="Pangilinan J."/>
            <person name="Yan J."/>
            <person name="Xiong Y."/>
            <person name="Grigoriev I.V."/>
            <person name="Hibbett D.S."/>
            <person name="Nagy L.G."/>
        </authorList>
    </citation>
    <scope>NUCLEOTIDE SEQUENCE [LARGE SCALE GENOMIC DNA]</scope>
    <source>
        <strain evidence="2 3">SZMC22713</strain>
    </source>
</reference>
<sequence length="197" mass="21898">MAYGETRRFCCRVPVRYGVTIFSVLGMLGAGLTDAVLLLGILKRDQLFTPTTSLERIADIVLAVLLLALVFISIFGLVGAAKKDPSLVSSYSQTLRWHFALIFASGTFWVVTFFLENNEDFVARCKGVNRLVGIAFCDKNPIVLKYVVVGLTVLGWMAEFLTCVLVSQLEIQLLDEKERSKLKTLQTVKKSGSFFDD</sequence>
<evidence type="ECO:0000256" key="1">
    <source>
        <dbReference type="SAM" id="Phobius"/>
    </source>
</evidence>
<keyword evidence="1" id="KW-1133">Transmembrane helix</keyword>
<organism evidence="2 3">
    <name type="scientific">Rickenella mellea</name>
    <dbReference type="NCBI Taxonomy" id="50990"/>
    <lineage>
        <taxon>Eukaryota</taxon>
        <taxon>Fungi</taxon>
        <taxon>Dikarya</taxon>
        <taxon>Basidiomycota</taxon>
        <taxon>Agaricomycotina</taxon>
        <taxon>Agaricomycetes</taxon>
        <taxon>Hymenochaetales</taxon>
        <taxon>Rickenellaceae</taxon>
        <taxon>Rickenella</taxon>
    </lineage>
</organism>